<dbReference type="EMBL" id="RYZW01000044">
    <property type="protein sequence ID" value="TDZ58460.1"/>
    <property type="molecule type" value="Genomic_DNA"/>
</dbReference>
<feature type="region of interest" description="Disordered" evidence="1">
    <location>
        <begin position="137"/>
        <end position="226"/>
    </location>
</feature>
<feature type="compositionally biased region" description="Acidic residues" evidence="1">
    <location>
        <begin position="352"/>
        <end position="362"/>
    </location>
</feature>
<dbReference type="STRING" id="5466.A0A4R8REU5"/>
<feature type="domain" description="Stc1" evidence="2">
    <location>
        <begin position="34"/>
        <end position="117"/>
    </location>
</feature>
<evidence type="ECO:0000259" key="2">
    <source>
        <dbReference type="Pfam" id="PF12898"/>
    </source>
</evidence>
<dbReference type="Pfam" id="PF12898">
    <property type="entry name" value="Stc1"/>
    <property type="match status" value="1"/>
</dbReference>
<reference evidence="3 4" key="1">
    <citation type="submission" date="2018-12" db="EMBL/GenBank/DDBJ databases">
        <title>Genome sequence and assembly of Colletotrichum trifolii.</title>
        <authorList>
            <person name="Gan P."/>
            <person name="Shirasu K."/>
        </authorList>
    </citation>
    <scope>NUCLEOTIDE SEQUENCE [LARGE SCALE GENOMIC DNA]</scope>
    <source>
        <strain evidence="3 4">543-2</strain>
    </source>
</reference>
<accession>A0A4R8REU5</accession>
<dbReference type="InterPro" id="IPR024630">
    <property type="entry name" value="Stc1"/>
</dbReference>
<feature type="compositionally biased region" description="Polar residues" evidence="1">
    <location>
        <begin position="202"/>
        <end position="220"/>
    </location>
</feature>
<dbReference type="Proteomes" id="UP000295703">
    <property type="component" value="Unassembled WGS sequence"/>
</dbReference>
<sequence>MSNNAARNITGELGQVHRSNGPRNFGQKIPERFQCKVGGEWKPWSGFSKRQQKLVQDKLSKNQRIDPTRTGMVCRIHSGEPVKEIQCEGPCNFVRPLDDYSKNNRTNGVFICKPCQHWTNSQEPGYAPVAAPQNMRDPFEEADDFDNRLPTEPSDIFDFSQEDGKPVKPPIEGYSSRYAGLGGPSSGPATGRSQVARRSDENTISTQRTTASVLSENNDPSLLGESMANMWLSSTHERETIEHNAWDNTGRRYVQNKAPTTASGRGSSVAGSALPESTASRGVRPGMNHAPRRLNTNLGAAQQDRPIMTGGRSGFGTAAERQNDRKPVSKQEQRDLQRGLPPRAPPVYMAYQDDDGEDETSD</sequence>
<gene>
    <name evidence="3" type="ORF">CTRI78_v005356</name>
</gene>
<proteinExistence type="predicted"/>
<protein>
    <recommendedName>
        <fullName evidence="2">Stc1 domain-containing protein</fullName>
    </recommendedName>
</protein>
<organism evidence="3 4">
    <name type="scientific">Colletotrichum trifolii</name>
    <dbReference type="NCBI Taxonomy" id="5466"/>
    <lineage>
        <taxon>Eukaryota</taxon>
        <taxon>Fungi</taxon>
        <taxon>Dikarya</taxon>
        <taxon>Ascomycota</taxon>
        <taxon>Pezizomycotina</taxon>
        <taxon>Sordariomycetes</taxon>
        <taxon>Hypocreomycetidae</taxon>
        <taxon>Glomerellales</taxon>
        <taxon>Glomerellaceae</taxon>
        <taxon>Colletotrichum</taxon>
        <taxon>Colletotrichum orbiculare species complex</taxon>
    </lineage>
</organism>
<feature type="region of interest" description="Disordered" evidence="1">
    <location>
        <begin position="242"/>
        <end position="362"/>
    </location>
</feature>
<dbReference type="AlphaFoldDB" id="A0A4R8REU5"/>
<evidence type="ECO:0000313" key="3">
    <source>
        <dbReference type="EMBL" id="TDZ58460.1"/>
    </source>
</evidence>
<evidence type="ECO:0000256" key="1">
    <source>
        <dbReference type="SAM" id="MobiDB-lite"/>
    </source>
</evidence>
<evidence type="ECO:0000313" key="4">
    <source>
        <dbReference type="Proteomes" id="UP000295703"/>
    </source>
</evidence>
<keyword evidence="4" id="KW-1185">Reference proteome</keyword>
<name>A0A4R8REU5_COLTR</name>
<feature type="compositionally biased region" description="Basic and acidic residues" evidence="1">
    <location>
        <begin position="321"/>
        <end position="337"/>
    </location>
</feature>
<comment type="caution">
    <text evidence="3">The sequence shown here is derived from an EMBL/GenBank/DDBJ whole genome shotgun (WGS) entry which is preliminary data.</text>
</comment>
<feature type="compositionally biased region" description="Low complexity" evidence="1">
    <location>
        <begin position="262"/>
        <end position="273"/>
    </location>
</feature>